<dbReference type="SMART" id="SM00382">
    <property type="entry name" value="AAA"/>
    <property type="match status" value="1"/>
</dbReference>
<organism evidence="7 8">
    <name type="scientific">Paracandidimonas soli</name>
    <dbReference type="NCBI Taxonomy" id="1917182"/>
    <lineage>
        <taxon>Bacteria</taxon>
        <taxon>Pseudomonadati</taxon>
        <taxon>Pseudomonadota</taxon>
        <taxon>Betaproteobacteria</taxon>
        <taxon>Burkholderiales</taxon>
        <taxon>Alcaligenaceae</taxon>
        <taxon>Paracandidimonas</taxon>
    </lineage>
</organism>
<evidence type="ECO:0000256" key="2">
    <source>
        <dbReference type="ARBA" id="ARBA00022448"/>
    </source>
</evidence>
<dbReference type="NCBIfam" id="TIGR01727">
    <property type="entry name" value="oligo_HPY"/>
    <property type="match status" value="1"/>
</dbReference>
<dbReference type="FunFam" id="3.40.50.300:FF:000016">
    <property type="entry name" value="Oligopeptide ABC transporter ATP-binding component"/>
    <property type="match status" value="1"/>
</dbReference>
<dbReference type="InterPro" id="IPR017871">
    <property type="entry name" value="ABC_transporter-like_CS"/>
</dbReference>
<dbReference type="RefSeq" id="WP_132472938.1">
    <property type="nucleotide sequence ID" value="NZ_JBHRVM010000001.1"/>
</dbReference>
<keyword evidence="5 7" id="KW-0067">ATP-binding</keyword>
<dbReference type="PROSITE" id="PS00211">
    <property type="entry name" value="ABC_TRANSPORTER_1"/>
    <property type="match status" value="1"/>
</dbReference>
<accession>A0A4R3VFD6</accession>
<gene>
    <name evidence="7" type="ORF">EV686_101411</name>
</gene>
<dbReference type="AlphaFoldDB" id="A0A4R3VFD6"/>
<keyword evidence="8" id="KW-1185">Reference proteome</keyword>
<proteinExistence type="inferred from homology"/>
<evidence type="ECO:0000256" key="4">
    <source>
        <dbReference type="ARBA" id="ARBA00022741"/>
    </source>
</evidence>
<dbReference type="SUPFAM" id="SSF52540">
    <property type="entry name" value="P-loop containing nucleoside triphosphate hydrolases"/>
    <property type="match status" value="1"/>
</dbReference>
<dbReference type="InterPro" id="IPR003593">
    <property type="entry name" value="AAA+_ATPase"/>
</dbReference>
<name>A0A4R3VFD6_9BURK</name>
<comment type="caution">
    <text evidence="7">The sequence shown here is derived from an EMBL/GenBank/DDBJ whole genome shotgun (WGS) entry which is preliminary data.</text>
</comment>
<dbReference type="Proteomes" id="UP000294692">
    <property type="component" value="Unassembled WGS sequence"/>
</dbReference>
<evidence type="ECO:0000256" key="5">
    <source>
        <dbReference type="ARBA" id="ARBA00022840"/>
    </source>
</evidence>
<dbReference type="EMBL" id="SMBX01000001">
    <property type="protein sequence ID" value="TCV02951.1"/>
    <property type="molecule type" value="Genomic_DNA"/>
</dbReference>
<evidence type="ECO:0000313" key="8">
    <source>
        <dbReference type="Proteomes" id="UP000294692"/>
    </source>
</evidence>
<protein>
    <submittedName>
        <fullName evidence="7">Peptide/nickel transport system ATP-binding protein</fullName>
    </submittedName>
</protein>
<sequence length="334" mass="36906">MMPLLQVKGLSKTFYVRQGFMGSQKAELHALRDVSFEVTEGESFGIVGESGCGKSTAGRAILRLVEPSAGEVRYQGEDIAKADRRRLRELRREIQIVFQDPYASLNPRITIGRALAEPMLLHGVATRADVKEKVAQALMEVGLPAQAMQKYPHEFSGGQRQRIGIARALALAPRLIVADEPVSALDVSIQAQVLLLMEDLQRRRGLSFVFISHDLGVVRHFCRRVAVMYLGRVVEQGPVDALFDEPLHPYTKALRQASPVPDPKTKITVAKIEGDVASALSPPSGCHFHPRCPQAMPECRTRYPEWRDMGGGRGVACHLHSVEKIVPRKAEHVG</sequence>
<dbReference type="Pfam" id="PF00005">
    <property type="entry name" value="ABC_tran"/>
    <property type="match status" value="1"/>
</dbReference>
<dbReference type="Gene3D" id="3.40.50.300">
    <property type="entry name" value="P-loop containing nucleotide triphosphate hydrolases"/>
    <property type="match status" value="1"/>
</dbReference>
<dbReference type="OrthoDB" id="9802772at2"/>
<evidence type="ECO:0000313" key="7">
    <source>
        <dbReference type="EMBL" id="TCV02951.1"/>
    </source>
</evidence>
<keyword evidence="2" id="KW-0813">Transport</keyword>
<dbReference type="InterPro" id="IPR027417">
    <property type="entry name" value="P-loop_NTPase"/>
</dbReference>
<dbReference type="PANTHER" id="PTHR43776">
    <property type="entry name" value="TRANSPORT ATP-BINDING PROTEIN"/>
    <property type="match status" value="1"/>
</dbReference>
<dbReference type="GO" id="GO:0016887">
    <property type="term" value="F:ATP hydrolysis activity"/>
    <property type="evidence" value="ECO:0007669"/>
    <property type="project" value="InterPro"/>
</dbReference>
<dbReference type="InterPro" id="IPR003439">
    <property type="entry name" value="ABC_transporter-like_ATP-bd"/>
</dbReference>
<dbReference type="PROSITE" id="PS50893">
    <property type="entry name" value="ABC_TRANSPORTER_2"/>
    <property type="match status" value="1"/>
</dbReference>
<keyword evidence="4" id="KW-0547">Nucleotide-binding</keyword>
<keyword evidence="3" id="KW-0472">Membrane</keyword>
<dbReference type="GO" id="GO:0015833">
    <property type="term" value="P:peptide transport"/>
    <property type="evidence" value="ECO:0007669"/>
    <property type="project" value="InterPro"/>
</dbReference>
<dbReference type="GO" id="GO:0005524">
    <property type="term" value="F:ATP binding"/>
    <property type="evidence" value="ECO:0007669"/>
    <property type="project" value="UniProtKB-KW"/>
</dbReference>
<evidence type="ECO:0000256" key="3">
    <source>
        <dbReference type="ARBA" id="ARBA00022475"/>
    </source>
</evidence>
<feature type="domain" description="ABC transporter" evidence="6">
    <location>
        <begin position="5"/>
        <end position="255"/>
    </location>
</feature>
<dbReference type="CDD" id="cd03257">
    <property type="entry name" value="ABC_NikE_OppD_transporters"/>
    <property type="match status" value="1"/>
</dbReference>
<dbReference type="InterPro" id="IPR050319">
    <property type="entry name" value="ABC_transp_ATP-bind"/>
</dbReference>
<dbReference type="GO" id="GO:0055085">
    <property type="term" value="P:transmembrane transport"/>
    <property type="evidence" value="ECO:0007669"/>
    <property type="project" value="UniProtKB-ARBA"/>
</dbReference>
<evidence type="ECO:0000259" key="6">
    <source>
        <dbReference type="PROSITE" id="PS50893"/>
    </source>
</evidence>
<dbReference type="InterPro" id="IPR013563">
    <property type="entry name" value="Oligopep_ABC_C"/>
</dbReference>
<dbReference type="Pfam" id="PF08352">
    <property type="entry name" value="oligo_HPY"/>
    <property type="match status" value="1"/>
</dbReference>
<keyword evidence="3" id="KW-1003">Cell membrane</keyword>
<comment type="similarity">
    <text evidence="1">Belongs to the ABC transporter superfamily.</text>
</comment>
<evidence type="ECO:0000256" key="1">
    <source>
        <dbReference type="ARBA" id="ARBA00005417"/>
    </source>
</evidence>
<reference evidence="7 8" key="1">
    <citation type="submission" date="2019-03" db="EMBL/GenBank/DDBJ databases">
        <title>Genomic Encyclopedia of Type Strains, Phase IV (KMG-IV): sequencing the most valuable type-strain genomes for metagenomic binning, comparative biology and taxonomic classification.</title>
        <authorList>
            <person name="Goeker M."/>
        </authorList>
    </citation>
    <scope>NUCLEOTIDE SEQUENCE [LARGE SCALE GENOMIC DNA]</scope>
    <source>
        <strain evidence="7 8">DSM 100048</strain>
    </source>
</reference>
<dbReference type="PANTHER" id="PTHR43776:SF7">
    <property type="entry name" value="D,D-DIPEPTIDE TRANSPORT ATP-BINDING PROTEIN DDPF-RELATED"/>
    <property type="match status" value="1"/>
</dbReference>